<name>A0A5B7IU89_PORTR</name>
<organism evidence="1 2">
    <name type="scientific">Portunus trituberculatus</name>
    <name type="common">Swimming crab</name>
    <name type="synonym">Neptunus trituberculatus</name>
    <dbReference type="NCBI Taxonomy" id="210409"/>
    <lineage>
        <taxon>Eukaryota</taxon>
        <taxon>Metazoa</taxon>
        <taxon>Ecdysozoa</taxon>
        <taxon>Arthropoda</taxon>
        <taxon>Crustacea</taxon>
        <taxon>Multicrustacea</taxon>
        <taxon>Malacostraca</taxon>
        <taxon>Eumalacostraca</taxon>
        <taxon>Eucarida</taxon>
        <taxon>Decapoda</taxon>
        <taxon>Pleocyemata</taxon>
        <taxon>Brachyura</taxon>
        <taxon>Eubrachyura</taxon>
        <taxon>Portunoidea</taxon>
        <taxon>Portunidae</taxon>
        <taxon>Portuninae</taxon>
        <taxon>Portunus</taxon>
    </lineage>
</organism>
<dbReference type="Proteomes" id="UP000324222">
    <property type="component" value="Unassembled WGS sequence"/>
</dbReference>
<comment type="caution">
    <text evidence="1">The sequence shown here is derived from an EMBL/GenBank/DDBJ whole genome shotgun (WGS) entry which is preliminary data.</text>
</comment>
<dbReference type="AlphaFoldDB" id="A0A5B7IU89"/>
<keyword evidence="2" id="KW-1185">Reference proteome</keyword>
<reference evidence="1 2" key="1">
    <citation type="submission" date="2019-05" db="EMBL/GenBank/DDBJ databases">
        <title>Another draft genome of Portunus trituberculatus and its Hox gene families provides insights of decapod evolution.</title>
        <authorList>
            <person name="Jeong J.-H."/>
            <person name="Song I."/>
            <person name="Kim S."/>
            <person name="Choi T."/>
            <person name="Kim D."/>
            <person name="Ryu S."/>
            <person name="Kim W."/>
        </authorList>
    </citation>
    <scope>NUCLEOTIDE SEQUENCE [LARGE SCALE GENOMIC DNA]</scope>
    <source>
        <tissue evidence="1">Muscle</tissue>
    </source>
</reference>
<evidence type="ECO:0000313" key="2">
    <source>
        <dbReference type="Proteomes" id="UP000324222"/>
    </source>
</evidence>
<accession>A0A5B7IU89</accession>
<sequence>METGNGMEYKSVGEPAFIERSDMEEEERWKLDWETLMTVKECSRKAIAAGMGLVSRDCHSWGSAGTGCLGKHAALRASRP</sequence>
<evidence type="ECO:0000313" key="1">
    <source>
        <dbReference type="EMBL" id="MPC87462.1"/>
    </source>
</evidence>
<proteinExistence type="predicted"/>
<protein>
    <submittedName>
        <fullName evidence="1">Uncharacterized protein</fullName>
    </submittedName>
</protein>
<gene>
    <name evidence="1" type="ORF">E2C01_082324</name>
</gene>
<dbReference type="EMBL" id="VSRR010074561">
    <property type="protein sequence ID" value="MPC87462.1"/>
    <property type="molecule type" value="Genomic_DNA"/>
</dbReference>